<keyword evidence="2" id="KW-1185">Reference proteome</keyword>
<organism evidence="1 2">
    <name type="scientific">Oryza meyeriana var. granulata</name>
    <dbReference type="NCBI Taxonomy" id="110450"/>
    <lineage>
        <taxon>Eukaryota</taxon>
        <taxon>Viridiplantae</taxon>
        <taxon>Streptophyta</taxon>
        <taxon>Embryophyta</taxon>
        <taxon>Tracheophyta</taxon>
        <taxon>Spermatophyta</taxon>
        <taxon>Magnoliopsida</taxon>
        <taxon>Liliopsida</taxon>
        <taxon>Poales</taxon>
        <taxon>Poaceae</taxon>
        <taxon>BOP clade</taxon>
        <taxon>Oryzoideae</taxon>
        <taxon>Oryzeae</taxon>
        <taxon>Oryzinae</taxon>
        <taxon>Oryza</taxon>
        <taxon>Oryza meyeriana</taxon>
    </lineage>
</organism>
<evidence type="ECO:0000313" key="2">
    <source>
        <dbReference type="Proteomes" id="UP000479710"/>
    </source>
</evidence>
<comment type="caution">
    <text evidence="1">The sequence shown here is derived from an EMBL/GenBank/DDBJ whole genome shotgun (WGS) entry which is preliminary data.</text>
</comment>
<accession>A0A6G1BPP4</accession>
<dbReference type="EMBL" id="SPHZ02000012">
    <property type="protein sequence ID" value="KAF0889998.1"/>
    <property type="molecule type" value="Genomic_DNA"/>
</dbReference>
<name>A0A6G1BPP4_9ORYZ</name>
<protein>
    <submittedName>
        <fullName evidence="1">Uncharacterized protein</fullName>
    </submittedName>
</protein>
<dbReference type="Proteomes" id="UP000479710">
    <property type="component" value="Unassembled WGS sequence"/>
</dbReference>
<gene>
    <name evidence="1" type="ORF">E2562_034969</name>
</gene>
<sequence>MAGAAFIRWSRGGVGQLTWRRRAWSGGQKAAQRGRGSRDSRWAGAIGCDGTRAARCDRAQHVLGRQMRRGVGGAGHGRSCRVGWWLAGSVVDVTGVGAMAWACGRQVGVMTMTRGGERRPTRFTTPRQEKAGAVVVGW</sequence>
<reference evidence="1 2" key="1">
    <citation type="submission" date="2019-11" db="EMBL/GenBank/DDBJ databases">
        <title>Whole genome sequence of Oryza granulata.</title>
        <authorList>
            <person name="Li W."/>
        </authorList>
    </citation>
    <scope>NUCLEOTIDE SEQUENCE [LARGE SCALE GENOMIC DNA]</scope>
    <source>
        <strain evidence="2">cv. Menghai</strain>
        <tissue evidence="1">Leaf</tissue>
    </source>
</reference>
<proteinExistence type="predicted"/>
<evidence type="ECO:0000313" key="1">
    <source>
        <dbReference type="EMBL" id="KAF0889998.1"/>
    </source>
</evidence>
<dbReference type="AlphaFoldDB" id="A0A6G1BPP4"/>